<dbReference type="CDD" id="cd06587">
    <property type="entry name" value="VOC"/>
    <property type="match status" value="1"/>
</dbReference>
<accession>A0A4Q6XB01</accession>
<dbReference type="InterPro" id="IPR037523">
    <property type="entry name" value="VOC_core"/>
</dbReference>
<name>A0A4Q6XB01_9GAMM</name>
<feature type="domain" description="VOC" evidence="1">
    <location>
        <begin position="1"/>
        <end position="122"/>
    </location>
</feature>
<dbReference type="Gene3D" id="3.10.180.10">
    <property type="entry name" value="2,3-Dihydroxybiphenyl 1,2-Dioxygenase, domain 1"/>
    <property type="match status" value="1"/>
</dbReference>
<reference evidence="2 3" key="1">
    <citation type="submission" date="2019-02" db="EMBL/GenBank/DDBJ databases">
        <title>The draft genome of Acinetobacter halotolerans strain JCM 31009.</title>
        <authorList>
            <person name="Qin J."/>
            <person name="Feng Y."/>
            <person name="Nemec A."/>
            <person name="Zong Z."/>
        </authorList>
    </citation>
    <scope>NUCLEOTIDE SEQUENCE [LARGE SCALE GENOMIC DNA]</scope>
    <source>
        <strain evidence="2 3">JCM 31009</strain>
    </source>
</reference>
<dbReference type="RefSeq" id="WP_130162265.1">
    <property type="nucleotide sequence ID" value="NZ_SGIM01000007.1"/>
</dbReference>
<evidence type="ECO:0000259" key="1">
    <source>
        <dbReference type="PROSITE" id="PS51819"/>
    </source>
</evidence>
<protein>
    <submittedName>
        <fullName evidence="2">VOC family protein</fullName>
    </submittedName>
</protein>
<dbReference type="InterPro" id="IPR004360">
    <property type="entry name" value="Glyas_Fos-R_dOase_dom"/>
</dbReference>
<dbReference type="SUPFAM" id="SSF54593">
    <property type="entry name" value="Glyoxalase/Bleomycin resistance protein/Dihydroxybiphenyl dioxygenase"/>
    <property type="match status" value="1"/>
</dbReference>
<dbReference type="InterPro" id="IPR029068">
    <property type="entry name" value="Glyas_Bleomycin-R_OHBP_Dase"/>
</dbReference>
<dbReference type="PROSITE" id="PS51819">
    <property type="entry name" value="VOC"/>
    <property type="match status" value="1"/>
</dbReference>
<dbReference type="Proteomes" id="UP000292110">
    <property type="component" value="Unassembled WGS sequence"/>
</dbReference>
<keyword evidence="3" id="KW-1185">Reference proteome</keyword>
<organism evidence="2 3">
    <name type="scientific">Acinetobacter halotolerans</name>
    <dbReference type="NCBI Taxonomy" id="1752076"/>
    <lineage>
        <taxon>Bacteria</taxon>
        <taxon>Pseudomonadati</taxon>
        <taxon>Pseudomonadota</taxon>
        <taxon>Gammaproteobacteria</taxon>
        <taxon>Moraxellales</taxon>
        <taxon>Moraxellaceae</taxon>
        <taxon>Acinetobacter</taxon>
    </lineage>
</organism>
<sequence length="126" mass="14586">MYPQPLIAVVDVEKTSQWYQTILGLDSGHGGKEYEQLMFEKRMVLQLHQWQAHEHTHLGCPELPIGNGVLLWFESAQFDELVERLRTHQVEVLEGPQYNANAHHREVWFKDPNGYTLVVASTYGDI</sequence>
<dbReference type="AlphaFoldDB" id="A0A4Q6XB01"/>
<evidence type="ECO:0000313" key="2">
    <source>
        <dbReference type="EMBL" id="RZF52191.1"/>
    </source>
</evidence>
<comment type="caution">
    <text evidence="2">The sequence shown here is derived from an EMBL/GenBank/DDBJ whole genome shotgun (WGS) entry which is preliminary data.</text>
</comment>
<dbReference type="Pfam" id="PF00903">
    <property type="entry name" value="Glyoxalase"/>
    <property type="match status" value="1"/>
</dbReference>
<gene>
    <name evidence="2" type="ORF">EXE30_10070</name>
</gene>
<proteinExistence type="predicted"/>
<evidence type="ECO:0000313" key="3">
    <source>
        <dbReference type="Proteomes" id="UP000292110"/>
    </source>
</evidence>
<dbReference type="EMBL" id="SGIM01000007">
    <property type="protein sequence ID" value="RZF52191.1"/>
    <property type="molecule type" value="Genomic_DNA"/>
</dbReference>